<dbReference type="SUPFAM" id="SSF51366">
    <property type="entry name" value="Ribulose-phoshate binding barrel"/>
    <property type="match status" value="1"/>
</dbReference>
<dbReference type="GO" id="GO:0004640">
    <property type="term" value="F:phosphoribosylanthranilate isomerase activity"/>
    <property type="evidence" value="ECO:0007669"/>
    <property type="project" value="TreeGrafter"/>
</dbReference>
<sequence>MTILDTIIAHKRQEVATRQSLVPVKLLEQSFYMPAQPLSLRRYLLRDDLSGIIAEFKRKSPSKGIINAHAPVERTTLGYMQAGASALSVLTDTEFFGGKNEDLTTARRFNFCPILRKDFVVDEYQIIEAKSLGADAVLLIAAVLSGEEVLRLGRLAKSLGMEVLLEIHNAEELDKTLHPDAVSLVGVNNRNLHDFSVSLDTSGELAQRIPDEYVKVTESGLSTAADIEALRAVGYRGFLMGETFMRHSRPEKACAALVQQLRVTEAVTLL</sequence>
<evidence type="ECO:0000256" key="6">
    <source>
        <dbReference type="ARBA" id="ARBA00022822"/>
    </source>
</evidence>
<evidence type="ECO:0000313" key="11">
    <source>
        <dbReference type="Proteomes" id="UP000322791"/>
    </source>
</evidence>
<dbReference type="AlphaFoldDB" id="A0A5D6V587"/>
<organism evidence="10 11">
    <name type="scientific">Hymenobacter lutimineralis</name>
    <dbReference type="NCBI Taxonomy" id="2606448"/>
    <lineage>
        <taxon>Bacteria</taxon>
        <taxon>Pseudomonadati</taxon>
        <taxon>Bacteroidota</taxon>
        <taxon>Cytophagia</taxon>
        <taxon>Cytophagales</taxon>
        <taxon>Hymenobacteraceae</taxon>
        <taxon>Hymenobacter</taxon>
    </lineage>
</organism>
<evidence type="ECO:0000256" key="8">
    <source>
        <dbReference type="ARBA" id="ARBA00023239"/>
    </source>
</evidence>
<keyword evidence="11" id="KW-1185">Reference proteome</keyword>
<dbReference type="EMBL" id="VTHL01000007">
    <property type="protein sequence ID" value="TYZ10470.1"/>
    <property type="molecule type" value="Genomic_DNA"/>
</dbReference>
<dbReference type="InterPro" id="IPR001468">
    <property type="entry name" value="Indole-3-GlycerolPSynthase_CS"/>
</dbReference>
<accession>A0A5D6V587</accession>
<keyword evidence="7" id="KW-0057">Aromatic amino acid biosynthesis</keyword>
<dbReference type="CDD" id="cd00331">
    <property type="entry name" value="IGPS"/>
    <property type="match status" value="1"/>
</dbReference>
<evidence type="ECO:0000313" key="10">
    <source>
        <dbReference type="EMBL" id="TYZ10470.1"/>
    </source>
</evidence>
<evidence type="ECO:0000256" key="5">
    <source>
        <dbReference type="ARBA" id="ARBA00022793"/>
    </source>
</evidence>
<gene>
    <name evidence="10" type="primary">trpC</name>
    <name evidence="10" type="ORF">FY528_08355</name>
</gene>
<dbReference type="InterPro" id="IPR011060">
    <property type="entry name" value="RibuloseP-bd_barrel"/>
</dbReference>
<dbReference type="InterPro" id="IPR045186">
    <property type="entry name" value="Indole-3-glycerol_P_synth"/>
</dbReference>
<evidence type="ECO:0000259" key="9">
    <source>
        <dbReference type="Pfam" id="PF00218"/>
    </source>
</evidence>
<dbReference type="FunFam" id="3.20.20.70:FF:000024">
    <property type="entry name" value="Indole-3-glycerol phosphate synthase"/>
    <property type="match status" value="1"/>
</dbReference>
<evidence type="ECO:0000256" key="4">
    <source>
        <dbReference type="ARBA" id="ARBA00022605"/>
    </source>
</evidence>
<name>A0A5D6V587_9BACT</name>
<evidence type="ECO:0000256" key="7">
    <source>
        <dbReference type="ARBA" id="ARBA00023141"/>
    </source>
</evidence>
<dbReference type="RefSeq" id="WP_149070544.1">
    <property type="nucleotide sequence ID" value="NZ_VTHL01000007.1"/>
</dbReference>
<protein>
    <recommendedName>
        <fullName evidence="3">indole-3-glycerol-phosphate synthase</fullName>
        <ecNumber evidence="3">4.1.1.48</ecNumber>
    </recommendedName>
</protein>
<comment type="caution">
    <text evidence="10">The sequence shown here is derived from an EMBL/GenBank/DDBJ whole genome shotgun (WGS) entry which is preliminary data.</text>
</comment>
<dbReference type="PANTHER" id="PTHR22854">
    <property type="entry name" value="TRYPTOPHAN BIOSYNTHESIS PROTEIN"/>
    <property type="match status" value="1"/>
</dbReference>
<dbReference type="InterPro" id="IPR013785">
    <property type="entry name" value="Aldolase_TIM"/>
</dbReference>
<evidence type="ECO:0000256" key="1">
    <source>
        <dbReference type="ARBA" id="ARBA00001633"/>
    </source>
</evidence>
<keyword evidence="8 10" id="KW-0456">Lyase</keyword>
<dbReference type="GO" id="GO:0000162">
    <property type="term" value="P:L-tryptophan biosynthetic process"/>
    <property type="evidence" value="ECO:0007669"/>
    <property type="project" value="UniProtKB-UniPathway"/>
</dbReference>
<dbReference type="Proteomes" id="UP000322791">
    <property type="component" value="Unassembled WGS sequence"/>
</dbReference>
<dbReference type="Pfam" id="PF00218">
    <property type="entry name" value="IGPS"/>
    <property type="match status" value="1"/>
</dbReference>
<dbReference type="Gene3D" id="3.20.20.70">
    <property type="entry name" value="Aldolase class I"/>
    <property type="match status" value="1"/>
</dbReference>
<dbReference type="GO" id="GO:0004425">
    <property type="term" value="F:indole-3-glycerol-phosphate synthase activity"/>
    <property type="evidence" value="ECO:0007669"/>
    <property type="project" value="UniProtKB-EC"/>
</dbReference>
<dbReference type="PANTHER" id="PTHR22854:SF2">
    <property type="entry name" value="INDOLE-3-GLYCEROL-PHOSPHATE SYNTHASE"/>
    <property type="match status" value="1"/>
</dbReference>
<reference evidence="10 11" key="1">
    <citation type="submission" date="2019-08" db="EMBL/GenBank/DDBJ databases">
        <authorList>
            <person name="Seo M.-J."/>
        </authorList>
    </citation>
    <scope>NUCLEOTIDE SEQUENCE [LARGE SCALE GENOMIC DNA]</scope>
    <source>
        <strain evidence="10 11">KIGAM108</strain>
    </source>
</reference>
<keyword evidence="6" id="KW-0822">Tryptophan biosynthesis</keyword>
<comment type="catalytic activity">
    <reaction evidence="1">
        <text>1-(2-carboxyphenylamino)-1-deoxy-D-ribulose 5-phosphate + H(+) = (1S,2R)-1-C-(indol-3-yl)glycerol 3-phosphate + CO2 + H2O</text>
        <dbReference type="Rhea" id="RHEA:23476"/>
        <dbReference type="ChEBI" id="CHEBI:15377"/>
        <dbReference type="ChEBI" id="CHEBI:15378"/>
        <dbReference type="ChEBI" id="CHEBI:16526"/>
        <dbReference type="ChEBI" id="CHEBI:58613"/>
        <dbReference type="ChEBI" id="CHEBI:58866"/>
        <dbReference type="EC" id="4.1.1.48"/>
    </reaction>
</comment>
<dbReference type="NCBIfam" id="NF001377">
    <property type="entry name" value="PRK00278.2-4"/>
    <property type="match status" value="1"/>
</dbReference>
<dbReference type="EC" id="4.1.1.48" evidence="3"/>
<keyword evidence="4" id="KW-0028">Amino-acid biosynthesis</keyword>
<comment type="pathway">
    <text evidence="2">Amino-acid biosynthesis; L-tryptophan biosynthesis; L-tryptophan from chorismate: step 4/5.</text>
</comment>
<feature type="domain" description="Indole-3-glycerol phosphate synthase" evidence="9">
    <location>
        <begin position="4"/>
        <end position="256"/>
    </location>
</feature>
<evidence type="ECO:0000256" key="2">
    <source>
        <dbReference type="ARBA" id="ARBA00004696"/>
    </source>
</evidence>
<dbReference type="InterPro" id="IPR013798">
    <property type="entry name" value="Indole-3-glycerol_P_synth_dom"/>
</dbReference>
<proteinExistence type="predicted"/>
<keyword evidence="5" id="KW-0210">Decarboxylase</keyword>
<dbReference type="UniPathway" id="UPA00035">
    <property type="reaction ID" value="UER00043"/>
</dbReference>
<dbReference type="PROSITE" id="PS00614">
    <property type="entry name" value="IGPS"/>
    <property type="match status" value="1"/>
</dbReference>
<evidence type="ECO:0000256" key="3">
    <source>
        <dbReference type="ARBA" id="ARBA00012362"/>
    </source>
</evidence>